<comment type="caution">
    <text evidence="2">The sequence shown here is derived from an EMBL/GenBank/DDBJ whole genome shotgun (WGS) entry which is preliminary data.</text>
</comment>
<organism evidence="2 3">
    <name type="scientific">Lithospermum erythrorhizon</name>
    <name type="common">Purple gromwell</name>
    <name type="synonym">Lithospermum officinale var. erythrorhizon</name>
    <dbReference type="NCBI Taxonomy" id="34254"/>
    <lineage>
        <taxon>Eukaryota</taxon>
        <taxon>Viridiplantae</taxon>
        <taxon>Streptophyta</taxon>
        <taxon>Embryophyta</taxon>
        <taxon>Tracheophyta</taxon>
        <taxon>Spermatophyta</taxon>
        <taxon>Magnoliopsida</taxon>
        <taxon>eudicotyledons</taxon>
        <taxon>Gunneridae</taxon>
        <taxon>Pentapetalae</taxon>
        <taxon>asterids</taxon>
        <taxon>lamiids</taxon>
        <taxon>Boraginales</taxon>
        <taxon>Boraginaceae</taxon>
        <taxon>Boraginoideae</taxon>
        <taxon>Lithospermeae</taxon>
        <taxon>Lithospermum</taxon>
    </lineage>
</organism>
<name>A0AAV3Q3X6_LITER</name>
<keyword evidence="3" id="KW-1185">Reference proteome</keyword>
<evidence type="ECO:0000256" key="1">
    <source>
        <dbReference type="SAM" id="MobiDB-lite"/>
    </source>
</evidence>
<dbReference type="AlphaFoldDB" id="A0AAV3Q3X6"/>
<protein>
    <submittedName>
        <fullName evidence="2">Uncharacterized protein</fullName>
    </submittedName>
</protein>
<proteinExistence type="predicted"/>
<sequence>MISFFHGLRYGPLTEKLVLEPLNTRNELSKLVIQYIKLEEVKLLSEEYSLKGEGSKAKEEVCQNSPKRARVWDHIQKPKDRDLFKRQRARSPRKEDGRQRRAQDQTFYASLKVPVGRIYAQLEDKRILPKLHKLKALPNLRDEKIFYEYHKDHVHDIDECQLLKAEIEKLIRRGKLKEFVRRD</sequence>
<reference evidence="2 3" key="1">
    <citation type="submission" date="2024-01" db="EMBL/GenBank/DDBJ databases">
        <title>The complete chloroplast genome sequence of Lithospermum erythrorhizon: insights into the phylogenetic relationship among Boraginaceae species and the maternal lineages of purple gromwells.</title>
        <authorList>
            <person name="Okada T."/>
            <person name="Watanabe K."/>
        </authorList>
    </citation>
    <scope>NUCLEOTIDE SEQUENCE [LARGE SCALE GENOMIC DNA]</scope>
</reference>
<dbReference type="Proteomes" id="UP001454036">
    <property type="component" value="Unassembled WGS sequence"/>
</dbReference>
<dbReference type="EMBL" id="BAABME010003428">
    <property type="protein sequence ID" value="GAA0158759.1"/>
    <property type="molecule type" value="Genomic_DNA"/>
</dbReference>
<gene>
    <name evidence="2" type="ORF">LIER_15704</name>
</gene>
<feature type="region of interest" description="Disordered" evidence="1">
    <location>
        <begin position="81"/>
        <end position="102"/>
    </location>
</feature>
<evidence type="ECO:0000313" key="3">
    <source>
        <dbReference type="Proteomes" id="UP001454036"/>
    </source>
</evidence>
<accession>A0AAV3Q3X6</accession>
<feature type="compositionally biased region" description="Basic and acidic residues" evidence="1">
    <location>
        <begin position="92"/>
        <end position="102"/>
    </location>
</feature>
<evidence type="ECO:0000313" key="2">
    <source>
        <dbReference type="EMBL" id="GAA0158759.1"/>
    </source>
</evidence>